<organism evidence="17 18">
    <name type="scientific">Candidatus Brocadia carolinensis</name>
    <dbReference type="NCBI Taxonomy" id="1004156"/>
    <lineage>
        <taxon>Bacteria</taxon>
        <taxon>Pseudomonadati</taxon>
        <taxon>Planctomycetota</taxon>
        <taxon>Candidatus Brocadiia</taxon>
        <taxon>Candidatus Brocadiales</taxon>
        <taxon>Candidatus Brocadiaceae</taxon>
        <taxon>Candidatus Brocadia</taxon>
    </lineage>
</organism>
<dbReference type="PANTHER" id="PTHR42743:SF11">
    <property type="entry name" value="AMINODEOXYCHORISMATE LYASE"/>
    <property type="match status" value="1"/>
</dbReference>
<proteinExistence type="inferred from homology"/>
<accession>A0A1V4AUK6</accession>
<evidence type="ECO:0000256" key="2">
    <source>
        <dbReference type="ARBA" id="ARBA00004824"/>
    </source>
</evidence>
<evidence type="ECO:0000256" key="4">
    <source>
        <dbReference type="ARBA" id="ARBA00005072"/>
    </source>
</evidence>
<sequence>MSNVVYLNDAIVKETACHLRIQDRGFLYGDGLFETLRVYDRNPFRLDDHVARLVNSARYLNIPFHHTSQNLQQIIEQLLIRNNLQNAYVRMTLSRGFGMNGLIPADIYQPTFLIHTKPLTAYPASFYKTGVSLITSHIRRSATCPISNHKTLSYLTNYLIKKEAVDQGAHDALILNTENQITECAVSNLFLVERNTVITPSLKANLLPGVTRRVILELCKENRIHASEELFGLERVLAAEEVFLTNSLMEVMPVSMINKQPIGKLVPGIVTTLLHDKYKVLTRILADI</sequence>
<dbReference type="InterPro" id="IPR017824">
    <property type="entry name" value="Aminodeoxychorismate_lyase_IV"/>
</dbReference>
<evidence type="ECO:0000256" key="8">
    <source>
        <dbReference type="ARBA" id="ARBA00022909"/>
    </source>
</evidence>
<evidence type="ECO:0000256" key="14">
    <source>
        <dbReference type="ARBA" id="ARBA00049529"/>
    </source>
</evidence>
<keyword evidence="8" id="KW-0289">Folate biosynthesis</keyword>
<evidence type="ECO:0000313" key="18">
    <source>
        <dbReference type="Proteomes" id="UP000189681"/>
    </source>
</evidence>
<comment type="subunit">
    <text evidence="6">Homodimer.</text>
</comment>
<comment type="catalytic activity">
    <reaction evidence="13">
        <text>L-leucine + 2-oxoglutarate = 4-methyl-2-oxopentanoate + L-glutamate</text>
        <dbReference type="Rhea" id="RHEA:18321"/>
        <dbReference type="ChEBI" id="CHEBI:16810"/>
        <dbReference type="ChEBI" id="CHEBI:17865"/>
        <dbReference type="ChEBI" id="CHEBI:29985"/>
        <dbReference type="ChEBI" id="CHEBI:57427"/>
        <dbReference type="EC" id="2.6.1.42"/>
    </reaction>
</comment>
<evidence type="ECO:0000256" key="11">
    <source>
        <dbReference type="ARBA" id="ARBA00048212"/>
    </source>
</evidence>
<evidence type="ECO:0000256" key="16">
    <source>
        <dbReference type="RuleBase" id="RU004516"/>
    </source>
</evidence>
<evidence type="ECO:0000313" key="17">
    <source>
        <dbReference type="EMBL" id="OOP56787.1"/>
    </source>
</evidence>
<evidence type="ECO:0000256" key="10">
    <source>
        <dbReference type="ARBA" id="ARBA00035633"/>
    </source>
</evidence>
<evidence type="ECO:0000256" key="12">
    <source>
        <dbReference type="ARBA" id="ARBA00048798"/>
    </source>
</evidence>
<dbReference type="AlphaFoldDB" id="A0A1V4AUK6"/>
<keyword evidence="7 16" id="KW-0663">Pyridoxal phosphate</keyword>
<dbReference type="GO" id="GO:0005829">
    <property type="term" value="C:cytosol"/>
    <property type="evidence" value="ECO:0007669"/>
    <property type="project" value="TreeGrafter"/>
</dbReference>
<keyword evidence="9 17" id="KW-0456">Lyase</keyword>
<dbReference type="InterPro" id="IPR043132">
    <property type="entry name" value="BCAT-like_C"/>
</dbReference>
<comment type="similarity">
    <text evidence="5 15">Belongs to the class-IV pyridoxal-phosphate-dependent aminotransferase family.</text>
</comment>
<comment type="catalytic activity">
    <reaction evidence="14">
        <text>4-amino-4-deoxychorismate = 4-aminobenzoate + pyruvate + H(+)</text>
        <dbReference type="Rhea" id="RHEA:16201"/>
        <dbReference type="ChEBI" id="CHEBI:15361"/>
        <dbReference type="ChEBI" id="CHEBI:15378"/>
        <dbReference type="ChEBI" id="CHEBI:17836"/>
        <dbReference type="ChEBI" id="CHEBI:58406"/>
        <dbReference type="EC" id="4.1.3.38"/>
    </reaction>
</comment>
<dbReference type="InterPro" id="IPR001544">
    <property type="entry name" value="Aminotrans_IV"/>
</dbReference>
<dbReference type="GO" id="GO:0008696">
    <property type="term" value="F:4-amino-4-deoxychorismate lyase activity"/>
    <property type="evidence" value="ECO:0007669"/>
    <property type="project" value="UniProtKB-EC"/>
</dbReference>
<comment type="cofactor">
    <cofactor evidence="1 16">
        <name>pyridoxal 5'-phosphate</name>
        <dbReference type="ChEBI" id="CHEBI:597326"/>
    </cofactor>
</comment>
<dbReference type="Pfam" id="PF01063">
    <property type="entry name" value="Aminotran_4"/>
    <property type="match status" value="1"/>
</dbReference>
<comment type="caution">
    <text evidence="17">The sequence shown here is derived from an EMBL/GenBank/DDBJ whole genome shotgun (WGS) entry which is preliminary data.</text>
</comment>
<reference evidence="17 18" key="1">
    <citation type="journal article" date="2017" name="Water Res.">
        <title>Discovery and metagenomic analysis of an anammox bacterial enrichment related to Candidatus "Brocadia caroliniensis" in a full-scale glycerol-fed nitritation-denitritation separate centrate treatment process.</title>
        <authorList>
            <person name="Park H."/>
            <person name="Brotto A.C."/>
            <person name="van Loosdrecht M.C."/>
            <person name="Chandran K."/>
        </authorList>
    </citation>
    <scope>NUCLEOTIDE SEQUENCE [LARGE SCALE GENOMIC DNA]</scope>
    <source>
        <strain evidence="17">26THWARD</strain>
    </source>
</reference>
<dbReference type="InterPro" id="IPR036038">
    <property type="entry name" value="Aminotransferase-like"/>
</dbReference>
<protein>
    <submittedName>
        <fullName evidence="17">Aminodeoxychorismate lyase</fullName>
    </submittedName>
</protein>
<dbReference type="InterPro" id="IPR043131">
    <property type="entry name" value="BCAT-like_N"/>
</dbReference>
<dbReference type="FunFam" id="3.20.10.10:FF:000002">
    <property type="entry name" value="D-alanine aminotransferase"/>
    <property type="match status" value="1"/>
</dbReference>
<dbReference type="GO" id="GO:0030170">
    <property type="term" value="F:pyridoxal phosphate binding"/>
    <property type="evidence" value="ECO:0007669"/>
    <property type="project" value="InterPro"/>
</dbReference>
<comment type="pathway">
    <text evidence="4">Amino-acid biosynthesis; L-leucine biosynthesis; L-leucine from 3-methyl-2-oxobutanoate: step 4/4.</text>
</comment>
<evidence type="ECO:0000256" key="1">
    <source>
        <dbReference type="ARBA" id="ARBA00001933"/>
    </source>
</evidence>
<gene>
    <name evidence="17" type="ORF">AYP45_07185</name>
</gene>
<evidence type="ECO:0000256" key="6">
    <source>
        <dbReference type="ARBA" id="ARBA00011738"/>
    </source>
</evidence>
<evidence type="ECO:0000256" key="15">
    <source>
        <dbReference type="RuleBase" id="RU004106"/>
    </source>
</evidence>
<dbReference type="SUPFAM" id="SSF56752">
    <property type="entry name" value="D-aminoacid aminotransferase-like PLP-dependent enzymes"/>
    <property type="match status" value="1"/>
</dbReference>
<comment type="pathway">
    <text evidence="2">Amino-acid biosynthesis; L-isoleucine biosynthesis; L-isoleucine from 2-oxobutanoate: step 4/4.</text>
</comment>
<comment type="catalytic activity">
    <reaction evidence="12">
        <text>L-isoleucine + 2-oxoglutarate = (S)-3-methyl-2-oxopentanoate + L-glutamate</text>
        <dbReference type="Rhea" id="RHEA:24801"/>
        <dbReference type="ChEBI" id="CHEBI:16810"/>
        <dbReference type="ChEBI" id="CHEBI:29985"/>
        <dbReference type="ChEBI" id="CHEBI:35146"/>
        <dbReference type="ChEBI" id="CHEBI:58045"/>
        <dbReference type="EC" id="2.6.1.42"/>
    </reaction>
</comment>
<evidence type="ECO:0000256" key="5">
    <source>
        <dbReference type="ARBA" id="ARBA00009320"/>
    </source>
</evidence>
<evidence type="ECO:0000256" key="7">
    <source>
        <dbReference type="ARBA" id="ARBA00022898"/>
    </source>
</evidence>
<comment type="pathway">
    <text evidence="3">Amino-acid biosynthesis; L-valine biosynthesis; L-valine from pyruvate: step 4/4.</text>
</comment>
<comment type="catalytic activity">
    <reaction evidence="11">
        <text>L-valine + 2-oxoglutarate = 3-methyl-2-oxobutanoate + L-glutamate</text>
        <dbReference type="Rhea" id="RHEA:24813"/>
        <dbReference type="ChEBI" id="CHEBI:11851"/>
        <dbReference type="ChEBI" id="CHEBI:16810"/>
        <dbReference type="ChEBI" id="CHEBI:29985"/>
        <dbReference type="ChEBI" id="CHEBI:57762"/>
        <dbReference type="EC" id="2.6.1.42"/>
    </reaction>
</comment>
<evidence type="ECO:0000256" key="9">
    <source>
        <dbReference type="ARBA" id="ARBA00023239"/>
    </source>
</evidence>
<dbReference type="EMBL" id="AYTS01000061">
    <property type="protein sequence ID" value="OOP56787.1"/>
    <property type="molecule type" value="Genomic_DNA"/>
</dbReference>
<dbReference type="GO" id="GO:0004084">
    <property type="term" value="F:branched-chain-amino-acid transaminase activity"/>
    <property type="evidence" value="ECO:0007669"/>
    <property type="project" value="UniProtKB-EC"/>
</dbReference>
<dbReference type="Gene3D" id="3.20.10.10">
    <property type="entry name" value="D-amino Acid Aminotransferase, subunit A, domain 2"/>
    <property type="match status" value="1"/>
</dbReference>
<dbReference type="InterPro" id="IPR018300">
    <property type="entry name" value="Aminotrans_IV_CS"/>
</dbReference>
<dbReference type="InterPro" id="IPR050571">
    <property type="entry name" value="Class-IV_PLP-Dep_Aminotrnsfr"/>
</dbReference>
<comment type="pathway">
    <text evidence="10">Cofactor biosynthesis; tetrahydrofolate biosynthesis; 4-aminobenzoate from chorismate: step 2/2.</text>
</comment>
<dbReference type="PROSITE" id="PS00770">
    <property type="entry name" value="AA_TRANSFER_CLASS_4"/>
    <property type="match status" value="1"/>
</dbReference>
<dbReference type="PANTHER" id="PTHR42743">
    <property type="entry name" value="AMINO-ACID AMINOTRANSFERASE"/>
    <property type="match status" value="1"/>
</dbReference>
<dbReference type="GO" id="GO:0008652">
    <property type="term" value="P:amino acid biosynthetic process"/>
    <property type="evidence" value="ECO:0007669"/>
    <property type="project" value="UniProtKB-ARBA"/>
</dbReference>
<dbReference type="GO" id="GO:0046656">
    <property type="term" value="P:folic acid biosynthetic process"/>
    <property type="evidence" value="ECO:0007669"/>
    <property type="project" value="UniProtKB-KW"/>
</dbReference>
<dbReference type="Gene3D" id="3.30.470.10">
    <property type="match status" value="1"/>
</dbReference>
<dbReference type="STRING" id="1004156.AYP45_07185"/>
<evidence type="ECO:0000256" key="3">
    <source>
        <dbReference type="ARBA" id="ARBA00004931"/>
    </source>
</evidence>
<dbReference type="Proteomes" id="UP000189681">
    <property type="component" value="Unassembled WGS sequence"/>
</dbReference>
<dbReference type="CDD" id="cd00449">
    <property type="entry name" value="PLPDE_IV"/>
    <property type="match status" value="1"/>
</dbReference>
<evidence type="ECO:0000256" key="13">
    <source>
        <dbReference type="ARBA" id="ARBA00049229"/>
    </source>
</evidence>
<dbReference type="NCBIfam" id="TIGR03461">
    <property type="entry name" value="pabC_Proteo"/>
    <property type="match status" value="1"/>
</dbReference>
<name>A0A1V4AUK6_9BACT</name>